<proteinExistence type="predicted"/>
<dbReference type="OrthoDB" id="2055370at2"/>
<dbReference type="PANTHER" id="PTHR43757">
    <property type="entry name" value="AMINOMETHYLTRANSFERASE"/>
    <property type="match status" value="1"/>
</dbReference>
<dbReference type="InterPro" id="IPR006222">
    <property type="entry name" value="GCVT_N"/>
</dbReference>
<name>A0A7J5B7X8_9MICO</name>
<evidence type="ECO:0000313" key="4">
    <source>
        <dbReference type="Proteomes" id="UP000433493"/>
    </source>
</evidence>
<comment type="caution">
    <text evidence="3">The sequence shown here is derived from an EMBL/GenBank/DDBJ whole genome shotgun (WGS) entry which is preliminary data.</text>
</comment>
<dbReference type="SUPFAM" id="SSF103025">
    <property type="entry name" value="Folate-binding domain"/>
    <property type="match status" value="1"/>
</dbReference>
<keyword evidence="4" id="KW-1185">Reference proteome</keyword>
<sequence>MYGRNLQEAIDAAGSPINLLWVPDAKAWTVPVVPPEYRGWAQEQVAWRETVALFDLSYHMFNSFIVGPDAVKLLSEVSANNYEKFAIGQAKQFIPVAYDGNIITDGILLRNDTNSFTLAGPPASHTWVGYHARTGGYDVEVTTEPDASVRKEGDPSLFRFQIQGPAAMEVMERALGGPAPEVKFFHSAFVDIDGKRVRALRHGMAGQAGFELIGDYADYDAVKDALVAAGTPNDLQLVGGMAYFTNGVESGWIPTPTPAIYTDPKLRDYRESISEFSFEGKRPLSGSYFSENIEDYYLSPWELGYGRSIHLDHEFIGRDALAAARETATRKRVTIEFNREDVARVLGADLGYFNTYARLRIEDSHGLQGMTYWTTRISPLDRVLALSIVDASAATPGTEVEVVYGSHPGAGTASDADLGFERIRGIVQPSPYDQYARTQYRANTPAQV</sequence>
<organism evidence="3 4">
    <name type="scientific">Gulosibacter chungangensis</name>
    <dbReference type="NCBI Taxonomy" id="979746"/>
    <lineage>
        <taxon>Bacteria</taxon>
        <taxon>Bacillati</taxon>
        <taxon>Actinomycetota</taxon>
        <taxon>Actinomycetes</taxon>
        <taxon>Micrococcales</taxon>
        <taxon>Microbacteriaceae</taxon>
        <taxon>Gulosibacter</taxon>
    </lineage>
</organism>
<protein>
    <submittedName>
        <fullName evidence="3">Aminomethyl transferase family protein</fullName>
    </submittedName>
</protein>
<accession>A0A7J5B7X8</accession>
<gene>
    <name evidence="3" type="ORF">F8O05_13470</name>
</gene>
<evidence type="ECO:0000259" key="2">
    <source>
        <dbReference type="Pfam" id="PF01571"/>
    </source>
</evidence>
<dbReference type="GO" id="GO:0016740">
    <property type="term" value="F:transferase activity"/>
    <property type="evidence" value="ECO:0007669"/>
    <property type="project" value="UniProtKB-KW"/>
</dbReference>
<feature type="domain" description="GCVT N-terminal" evidence="2">
    <location>
        <begin position="28"/>
        <end position="252"/>
    </location>
</feature>
<dbReference type="PIRSF" id="PIRSF006487">
    <property type="entry name" value="GcvT"/>
    <property type="match status" value="1"/>
</dbReference>
<dbReference type="Pfam" id="PF01571">
    <property type="entry name" value="GCV_T"/>
    <property type="match status" value="1"/>
</dbReference>
<dbReference type="Gene3D" id="3.30.1360.120">
    <property type="entry name" value="Probable tRNA modification gtpase trme, domain 1"/>
    <property type="match status" value="1"/>
</dbReference>
<reference evidence="3 4" key="1">
    <citation type="submission" date="2019-09" db="EMBL/GenBank/DDBJ databases">
        <title>Phylogeny of genus Pseudoclavibacter and closely related genus.</title>
        <authorList>
            <person name="Li Y."/>
        </authorList>
    </citation>
    <scope>NUCLEOTIDE SEQUENCE [LARGE SCALE GENOMIC DNA]</scope>
    <source>
        <strain evidence="3 4">KCTC 13959</strain>
    </source>
</reference>
<dbReference type="Proteomes" id="UP000433493">
    <property type="component" value="Unassembled WGS sequence"/>
</dbReference>
<dbReference type="RefSeq" id="WP_158053267.1">
    <property type="nucleotide sequence ID" value="NZ_WBKB01000010.1"/>
</dbReference>
<feature type="binding site" evidence="1">
    <location>
        <position position="211"/>
    </location>
    <ligand>
        <name>substrate</name>
    </ligand>
</feature>
<dbReference type="InterPro" id="IPR027266">
    <property type="entry name" value="TrmE/GcvT-like"/>
</dbReference>
<dbReference type="PANTHER" id="PTHR43757:SF2">
    <property type="entry name" value="AMINOMETHYLTRANSFERASE, MITOCHONDRIAL"/>
    <property type="match status" value="1"/>
</dbReference>
<dbReference type="EMBL" id="WBKB01000010">
    <property type="protein sequence ID" value="KAB1641230.1"/>
    <property type="molecule type" value="Genomic_DNA"/>
</dbReference>
<evidence type="ECO:0000256" key="1">
    <source>
        <dbReference type="PIRSR" id="PIRSR006487-1"/>
    </source>
</evidence>
<evidence type="ECO:0000313" key="3">
    <source>
        <dbReference type="EMBL" id="KAB1641230.1"/>
    </source>
</evidence>
<dbReference type="AlphaFoldDB" id="A0A7J5B7X8"/>
<dbReference type="InterPro" id="IPR028896">
    <property type="entry name" value="GcvT/YgfZ/DmdA"/>
</dbReference>
<keyword evidence="3" id="KW-0808">Transferase</keyword>